<sequence length="41" mass="4747">MTAVRTALAVVPRPDLKQPYYPPLREGFVEDAAMAREMWRL</sequence>
<accession>A0A0H5RRH5</accession>
<evidence type="ECO:0000313" key="2">
    <source>
        <dbReference type="Proteomes" id="UP000199147"/>
    </source>
</evidence>
<reference evidence="2" key="1">
    <citation type="submission" date="2015-07" db="EMBL/GenBank/DDBJ databases">
        <authorList>
            <person name="Urmite Genomes"/>
        </authorList>
    </citation>
    <scope>NUCLEOTIDE SEQUENCE [LARGE SCALE GENOMIC DNA]</scope>
    <source>
        <strain evidence="2">type strain: ATCC 49404</strain>
    </source>
</reference>
<name>A0A0H5RRH5_9MYCO</name>
<proteinExistence type="predicted"/>
<protein>
    <submittedName>
        <fullName evidence="1">Uncharacterized protein</fullName>
    </submittedName>
</protein>
<dbReference type="AlphaFoldDB" id="A0A0H5RRH5"/>
<dbReference type="EMBL" id="CWKH01000002">
    <property type="protein sequence ID" value="CRZ16765.1"/>
    <property type="molecule type" value="Genomic_DNA"/>
</dbReference>
<organism evidence="1 2">
    <name type="scientific">Mycolicibacterium neworleansense</name>
    <dbReference type="NCBI Taxonomy" id="146018"/>
    <lineage>
        <taxon>Bacteria</taxon>
        <taxon>Bacillati</taxon>
        <taxon>Actinomycetota</taxon>
        <taxon>Actinomycetes</taxon>
        <taxon>Mycobacteriales</taxon>
        <taxon>Mycobacteriaceae</taxon>
        <taxon>Mycolicibacterium</taxon>
    </lineage>
</organism>
<keyword evidence="2" id="KW-1185">Reference proteome</keyword>
<gene>
    <name evidence="1" type="ORF">BN2156_03638</name>
</gene>
<dbReference type="STRING" id="146018.BN2156_03638"/>
<evidence type="ECO:0000313" key="1">
    <source>
        <dbReference type="EMBL" id="CRZ16765.1"/>
    </source>
</evidence>
<dbReference type="Proteomes" id="UP000199147">
    <property type="component" value="Unassembled WGS sequence"/>
</dbReference>